<protein>
    <recommendedName>
        <fullName evidence="2">DNA-formamidopyrimidine glycosylase</fullName>
        <ecNumber evidence="2">3.2.2.23</ecNumber>
    </recommendedName>
</protein>
<dbReference type="GO" id="GO:0008270">
    <property type="term" value="F:zinc ion binding"/>
    <property type="evidence" value="ECO:0007669"/>
    <property type="project" value="UniProtKB-KW"/>
</dbReference>
<sequence>MPEYYEVKRICCYLQEAGIEGSTIQSIELFPGSEILLKQFSLTKWEKLLKNEKILSIQTKAKYTFLQLSHGAMVWHYRFTGIPHMEGQNYETKLYTIFNLPVDGSMQYCRFKLQLDGNKILSYLDTRCLSDIKFYPNAHIGKLEIYQKLAPDIGHFQPQPYSMWKMQLNKRKRDLKLELQDQFTTPSGIGNYLACEILAYAKLNPWISVSHITEAQYGQLCQAIAAVQELCKKNAHYNWFRVFNQQKCAACNQLVLRQKHRLSRSSQTTHYCPNCQQETPK</sequence>
<keyword evidence="3" id="KW-0227">DNA damage</keyword>
<evidence type="ECO:0000256" key="6">
    <source>
        <dbReference type="ARBA" id="ARBA00023204"/>
    </source>
</evidence>
<dbReference type="SUPFAM" id="SSF46946">
    <property type="entry name" value="S13-like H2TH domain"/>
    <property type="match status" value="1"/>
</dbReference>
<evidence type="ECO:0000256" key="8">
    <source>
        <dbReference type="ARBA" id="ARBA00023268"/>
    </source>
</evidence>
<dbReference type="InterPro" id="IPR010979">
    <property type="entry name" value="Ribosomal_uS13-like_H2TH"/>
</dbReference>
<dbReference type="GO" id="GO:0003906">
    <property type="term" value="F:DNA-(apurinic or apyrimidinic site) endonuclease activity"/>
    <property type="evidence" value="ECO:0007669"/>
    <property type="project" value="InterPro"/>
</dbReference>
<dbReference type="STRING" id="331113.SNE_A15040"/>
<evidence type="ECO:0000256" key="2">
    <source>
        <dbReference type="ARBA" id="ARBA00012024"/>
    </source>
</evidence>
<dbReference type="InterPro" id="IPR012319">
    <property type="entry name" value="FPG_cat"/>
</dbReference>
<dbReference type="Gene3D" id="1.10.8.50">
    <property type="match status" value="1"/>
</dbReference>
<dbReference type="EMBL" id="FR872582">
    <property type="protein sequence ID" value="CCB89381.1"/>
    <property type="molecule type" value="Genomic_DNA"/>
</dbReference>
<dbReference type="EC" id="3.2.2.23" evidence="2"/>
<evidence type="ECO:0000313" key="14">
    <source>
        <dbReference type="Proteomes" id="UP000000496"/>
    </source>
</evidence>
<dbReference type="GO" id="GO:0003677">
    <property type="term" value="F:DNA binding"/>
    <property type="evidence" value="ECO:0007669"/>
    <property type="project" value="UniProtKB-KW"/>
</dbReference>
<dbReference type="GO" id="GO:0016829">
    <property type="term" value="F:lyase activity"/>
    <property type="evidence" value="ECO:0007669"/>
    <property type="project" value="UniProtKB-KW"/>
</dbReference>
<dbReference type="GO" id="GO:0008534">
    <property type="term" value="F:oxidized purine nucleobase lesion DNA N-glycosylase activity"/>
    <property type="evidence" value="ECO:0007669"/>
    <property type="project" value="UniProtKB-EC"/>
</dbReference>
<keyword evidence="14" id="KW-1185">Reference proteome</keyword>
<dbReference type="InterPro" id="IPR000214">
    <property type="entry name" value="Znf_DNA_glyclase/AP_lyase"/>
</dbReference>
<keyword evidence="8" id="KW-0511">Multifunctional enzyme</keyword>
<keyword evidence="5" id="KW-0238">DNA-binding</keyword>
<dbReference type="eggNOG" id="COG0266">
    <property type="taxonomic scope" value="Bacteria"/>
</dbReference>
<reference key="1">
    <citation type="journal article" date="2011" name="Mol. Biol. Evol.">
        <title>Unity in variety -- the pan-genome of the Chlamydiae.</title>
        <authorList>
            <person name="Collingro A."/>
            <person name="Tischler P."/>
            <person name="Weinmaier T."/>
            <person name="Penz T."/>
            <person name="Heinz E."/>
            <person name="Brunham R.C."/>
            <person name="Read T.D."/>
            <person name="Bavoil P.M."/>
            <person name="Sachse K."/>
            <person name="Kahane S."/>
            <person name="Friedman M.G."/>
            <person name="Rattei T."/>
            <person name="Myers G.S.A."/>
            <person name="Horn M."/>
        </authorList>
    </citation>
    <scope>NUCLEOTIDE SEQUENCE</scope>
    <source>
        <strain>Z</strain>
    </source>
</reference>
<evidence type="ECO:0000256" key="1">
    <source>
        <dbReference type="ARBA" id="ARBA00001668"/>
    </source>
</evidence>
<dbReference type="PANTHER" id="PTHR22993:SF9">
    <property type="entry name" value="FORMAMIDOPYRIMIDINE-DNA GLYCOSYLASE"/>
    <property type="match status" value="1"/>
</dbReference>
<evidence type="ECO:0000256" key="7">
    <source>
        <dbReference type="ARBA" id="ARBA00023239"/>
    </source>
</evidence>
<dbReference type="Gene3D" id="3.20.190.10">
    <property type="entry name" value="MutM-like, N-terminal"/>
    <property type="match status" value="1"/>
</dbReference>
<name>F8L966_SIMNZ</name>
<dbReference type="PROSITE" id="PS51066">
    <property type="entry name" value="ZF_FPG_2"/>
    <property type="match status" value="1"/>
</dbReference>
<dbReference type="OrthoDB" id="9800855at2"/>
<keyword evidence="4" id="KW-0378">Hydrolase</keyword>
<dbReference type="RefSeq" id="WP_013943847.1">
    <property type="nucleotide sequence ID" value="NC_015713.1"/>
</dbReference>
<organism evidence="13 14">
    <name type="scientific">Simkania negevensis (strain ATCC VR-1471 / DSM 27360 / Z)</name>
    <dbReference type="NCBI Taxonomy" id="331113"/>
    <lineage>
        <taxon>Bacteria</taxon>
        <taxon>Pseudomonadati</taxon>
        <taxon>Chlamydiota</taxon>
        <taxon>Chlamydiia</taxon>
        <taxon>Parachlamydiales</taxon>
        <taxon>Simkaniaceae</taxon>
        <taxon>Simkania</taxon>
    </lineage>
</organism>
<keyword evidence="10" id="KW-0862">Zinc</keyword>
<dbReference type="InterPro" id="IPR035937">
    <property type="entry name" value="FPG_N"/>
</dbReference>
<keyword evidence="6" id="KW-0234">DNA repair</keyword>
<comment type="catalytic activity">
    <reaction evidence="1">
        <text>Hydrolysis of DNA containing ring-opened 7-methylguanine residues, releasing 2,6-diamino-4-hydroxy-5-(N-methyl)formamidopyrimidine.</text>
        <dbReference type="EC" id="3.2.2.23"/>
    </reaction>
</comment>
<keyword evidence="10" id="KW-0863">Zinc-finger</keyword>
<gene>
    <name evidence="13" type="ordered locus">SNE_A15040</name>
</gene>
<proteinExistence type="predicted"/>
<evidence type="ECO:0000256" key="9">
    <source>
        <dbReference type="ARBA" id="ARBA00023295"/>
    </source>
</evidence>
<dbReference type="Pfam" id="PF01149">
    <property type="entry name" value="Fapy_DNA_glyco"/>
    <property type="match status" value="1"/>
</dbReference>
<evidence type="ECO:0000256" key="5">
    <source>
        <dbReference type="ARBA" id="ARBA00023125"/>
    </source>
</evidence>
<evidence type="ECO:0000256" key="10">
    <source>
        <dbReference type="PROSITE-ProRule" id="PRU00391"/>
    </source>
</evidence>
<evidence type="ECO:0000259" key="12">
    <source>
        <dbReference type="PROSITE" id="PS51068"/>
    </source>
</evidence>
<keyword evidence="7" id="KW-0456">Lyase</keyword>
<accession>F8L966</accession>
<dbReference type="Proteomes" id="UP000000496">
    <property type="component" value="Chromosome gsn.131"/>
</dbReference>
<dbReference type="KEGG" id="sng:SNE_A15040"/>
<dbReference type="PANTHER" id="PTHR22993">
    <property type="entry name" value="FORMAMIDOPYRIMIDINE-DNA GLYCOSYLASE"/>
    <property type="match status" value="1"/>
</dbReference>
<reference evidence="13 14" key="2">
    <citation type="journal article" date="2011" name="Mol. Biol. Evol.">
        <title>Unity in variety--the pan-genome of the Chlamydiae.</title>
        <authorList>
            <person name="Collingro A."/>
            <person name="Tischler P."/>
            <person name="Weinmaier T."/>
            <person name="Penz T."/>
            <person name="Heinz E."/>
            <person name="Brunham R.C."/>
            <person name="Read T.D."/>
            <person name="Bavoil P.M."/>
            <person name="Sachse K."/>
            <person name="Kahane S."/>
            <person name="Friedman M.G."/>
            <person name="Rattei T."/>
            <person name="Myers G.S."/>
            <person name="Horn M."/>
        </authorList>
    </citation>
    <scope>NUCLEOTIDE SEQUENCE [LARGE SCALE GENOMIC DNA]</scope>
    <source>
        <strain evidence="14">ATCC VR-1471 / Z</strain>
    </source>
</reference>
<evidence type="ECO:0000259" key="11">
    <source>
        <dbReference type="PROSITE" id="PS51066"/>
    </source>
</evidence>
<evidence type="ECO:0000313" key="13">
    <source>
        <dbReference type="EMBL" id="CCB89381.1"/>
    </source>
</evidence>
<feature type="domain" description="Formamidopyrimidine-DNA glycosylase catalytic" evidence="12">
    <location>
        <begin position="2"/>
        <end position="130"/>
    </location>
</feature>
<evidence type="ECO:0000256" key="3">
    <source>
        <dbReference type="ARBA" id="ARBA00022763"/>
    </source>
</evidence>
<dbReference type="GO" id="GO:0006284">
    <property type="term" value="P:base-excision repair"/>
    <property type="evidence" value="ECO:0007669"/>
    <property type="project" value="InterPro"/>
</dbReference>
<feature type="domain" description="FPG-type" evidence="11">
    <location>
        <begin position="241"/>
        <end position="277"/>
    </location>
</feature>
<keyword evidence="9" id="KW-0326">Glycosidase</keyword>
<dbReference type="AlphaFoldDB" id="F8L966"/>
<evidence type="ECO:0000256" key="4">
    <source>
        <dbReference type="ARBA" id="ARBA00022801"/>
    </source>
</evidence>
<dbReference type="PROSITE" id="PS51068">
    <property type="entry name" value="FPG_CAT"/>
    <property type="match status" value="1"/>
</dbReference>
<dbReference type="HOGENOM" id="CLU_990067_0_0_0"/>
<keyword evidence="10" id="KW-0479">Metal-binding</keyword>
<dbReference type="SUPFAM" id="SSF81624">
    <property type="entry name" value="N-terminal domain of MutM-like DNA repair proteins"/>
    <property type="match status" value="1"/>
</dbReference>